<evidence type="ECO:0000313" key="6">
    <source>
        <dbReference type="EMBL" id="KIY44802.1"/>
    </source>
</evidence>
<evidence type="ECO:0000256" key="5">
    <source>
        <dbReference type="SAM" id="MobiDB-lite"/>
    </source>
</evidence>
<evidence type="ECO:0000313" key="7">
    <source>
        <dbReference type="Proteomes" id="UP000054144"/>
    </source>
</evidence>
<evidence type="ECO:0000256" key="3">
    <source>
        <dbReference type="ARBA" id="ARBA00011187"/>
    </source>
</evidence>
<dbReference type="InterPro" id="IPR036322">
    <property type="entry name" value="WD40_repeat_dom_sf"/>
</dbReference>
<evidence type="ECO:0000256" key="4">
    <source>
        <dbReference type="ARBA" id="ARBA00014234"/>
    </source>
</evidence>
<proteinExistence type="inferred from homology"/>
<comment type="function">
    <text evidence="1">Involved in the biogenesis of the 60S ribosomal subunit.</text>
</comment>
<dbReference type="OrthoDB" id="18388at2759"/>
<protein>
    <recommendedName>
        <fullName evidence="4">Ribosome biogenesis protein NSA1</fullName>
    </recommendedName>
</protein>
<feature type="compositionally biased region" description="Acidic residues" evidence="5">
    <location>
        <begin position="384"/>
        <end position="394"/>
    </location>
</feature>
<dbReference type="EMBL" id="KN882065">
    <property type="protein sequence ID" value="KIY44802.1"/>
    <property type="molecule type" value="Genomic_DNA"/>
</dbReference>
<dbReference type="Proteomes" id="UP000054144">
    <property type="component" value="Unassembled WGS sequence"/>
</dbReference>
<dbReference type="PANTHER" id="PTHR16038">
    <property type="entry name" value="NOP SEVEN ASSOCIATED PROTEIN 1"/>
    <property type="match status" value="1"/>
</dbReference>
<comment type="similarity">
    <text evidence="2">Belongs to the NSA1 family.</text>
</comment>
<dbReference type="PANTHER" id="PTHR16038:SF4">
    <property type="entry name" value="WD REPEAT-CONTAINING PROTEIN 74"/>
    <property type="match status" value="1"/>
</dbReference>
<dbReference type="Gene3D" id="2.130.10.10">
    <property type="entry name" value="YVTN repeat-like/Quinoprotein amine dehydrogenase"/>
    <property type="match status" value="1"/>
</dbReference>
<sequence length="416" mass="45073">MSVRFLVGDDLGNIKTLRYGGEACVLSTVYNGVDTGTRSIQTLAVADNEASGSKIVAAGRADGSISVHELTDEDALSTTSEWAEPRWKKGKSRYVGASIFNRFVFSCTCTGALRKHSLASENSVSSTANLPMRLADWHLSSDAQTFAYGGDEVDLSVWDTERAFNCPEKSAAPADATAPSGTGVKRKRAADTLFPAEIWRAKNVPNDSLGLRQPIRVTSLSFLQPPQSQMSGVHHLVTGTQLGDVRRYDTRAARRPVADWRGVAQAGGVRLVQSGFAEHELFVADGGNSLFALDLRNGRVAYKYKGSRSSHVMASVSLDRLVRVHTTYRPQVGQQDDRGDVLDRVFVKSTPTVIVWDGSQPSPSGSHPGGKDEGDGAGNIDGESGVDDDEDLWESMDRIGDDRDHSHDAPSHKRRR</sequence>
<dbReference type="GO" id="GO:0042273">
    <property type="term" value="P:ribosomal large subunit biogenesis"/>
    <property type="evidence" value="ECO:0007669"/>
    <property type="project" value="InterPro"/>
</dbReference>
<evidence type="ECO:0000256" key="2">
    <source>
        <dbReference type="ARBA" id="ARBA00007861"/>
    </source>
</evidence>
<evidence type="ECO:0000256" key="1">
    <source>
        <dbReference type="ARBA" id="ARBA00002889"/>
    </source>
</evidence>
<organism evidence="6 7">
    <name type="scientific">Fistulina hepatica ATCC 64428</name>
    <dbReference type="NCBI Taxonomy" id="1128425"/>
    <lineage>
        <taxon>Eukaryota</taxon>
        <taxon>Fungi</taxon>
        <taxon>Dikarya</taxon>
        <taxon>Basidiomycota</taxon>
        <taxon>Agaricomycotina</taxon>
        <taxon>Agaricomycetes</taxon>
        <taxon>Agaricomycetidae</taxon>
        <taxon>Agaricales</taxon>
        <taxon>Fistulinaceae</taxon>
        <taxon>Fistulina</taxon>
    </lineage>
</organism>
<feature type="region of interest" description="Disordered" evidence="5">
    <location>
        <begin position="353"/>
        <end position="416"/>
    </location>
</feature>
<comment type="subunit">
    <text evidence="3">Component of the pre-66S ribosomal particle.</text>
</comment>
<dbReference type="SUPFAM" id="SSF50978">
    <property type="entry name" value="WD40 repeat-like"/>
    <property type="match status" value="1"/>
</dbReference>
<keyword evidence="7" id="KW-1185">Reference proteome</keyword>
<name>A0A0D7A1C2_9AGAR</name>
<dbReference type="AlphaFoldDB" id="A0A0D7A1C2"/>
<feature type="compositionally biased region" description="Basic and acidic residues" evidence="5">
    <location>
        <begin position="395"/>
        <end position="416"/>
    </location>
</feature>
<gene>
    <name evidence="6" type="ORF">FISHEDRAFT_50697</name>
</gene>
<dbReference type="GO" id="GO:0005730">
    <property type="term" value="C:nucleolus"/>
    <property type="evidence" value="ECO:0007669"/>
    <property type="project" value="InterPro"/>
</dbReference>
<dbReference type="InterPro" id="IPR015943">
    <property type="entry name" value="WD40/YVTN_repeat-like_dom_sf"/>
</dbReference>
<dbReference type="GO" id="GO:0030687">
    <property type="term" value="C:preribosome, large subunit precursor"/>
    <property type="evidence" value="ECO:0007669"/>
    <property type="project" value="TreeGrafter"/>
</dbReference>
<dbReference type="InterPro" id="IPR037379">
    <property type="entry name" value="WDR74/Nsa1"/>
</dbReference>
<accession>A0A0D7A1C2</accession>
<reference evidence="6 7" key="1">
    <citation type="journal article" date="2015" name="Fungal Genet. Biol.">
        <title>Evolution of novel wood decay mechanisms in Agaricales revealed by the genome sequences of Fistulina hepatica and Cylindrobasidium torrendii.</title>
        <authorList>
            <person name="Floudas D."/>
            <person name="Held B.W."/>
            <person name="Riley R."/>
            <person name="Nagy L.G."/>
            <person name="Koehler G."/>
            <person name="Ransdell A.S."/>
            <person name="Younus H."/>
            <person name="Chow J."/>
            <person name="Chiniquy J."/>
            <person name="Lipzen A."/>
            <person name="Tritt A."/>
            <person name="Sun H."/>
            <person name="Haridas S."/>
            <person name="LaButti K."/>
            <person name="Ohm R.A."/>
            <person name="Kues U."/>
            <person name="Blanchette R.A."/>
            <person name="Grigoriev I.V."/>
            <person name="Minto R.E."/>
            <person name="Hibbett D.S."/>
        </authorList>
    </citation>
    <scope>NUCLEOTIDE SEQUENCE [LARGE SCALE GENOMIC DNA]</scope>
    <source>
        <strain evidence="6 7">ATCC 64428</strain>
    </source>
</reference>